<dbReference type="InterPro" id="IPR026151">
    <property type="entry name" value="Maspardin"/>
</dbReference>
<comment type="subcellular location">
    <subcellularLocation>
        <location evidence="1">Cytoplasm</location>
    </subcellularLocation>
</comment>
<dbReference type="Proteomes" id="UP000887566">
    <property type="component" value="Unplaced"/>
</dbReference>
<dbReference type="Pfam" id="PF00561">
    <property type="entry name" value="Abhydrolase_1"/>
    <property type="match status" value="1"/>
</dbReference>
<dbReference type="PANTHER" id="PTHR15913">
    <property type="entry name" value="ACID CLUSTER PROTEIN 33"/>
    <property type="match status" value="1"/>
</dbReference>
<accession>A0A914UNE3</accession>
<dbReference type="AlphaFoldDB" id="A0A914UNE3"/>
<evidence type="ECO:0000256" key="4">
    <source>
        <dbReference type="ARBA" id="ARBA00022490"/>
    </source>
</evidence>
<dbReference type="InterPro" id="IPR000073">
    <property type="entry name" value="AB_hydrolase_1"/>
</dbReference>
<dbReference type="InterPro" id="IPR029058">
    <property type="entry name" value="AB_hydrolase_fold"/>
</dbReference>
<evidence type="ECO:0000259" key="5">
    <source>
        <dbReference type="Pfam" id="PF00561"/>
    </source>
</evidence>
<feature type="domain" description="AB hydrolase-1" evidence="5">
    <location>
        <begin position="58"/>
        <end position="167"/>
    </location>
</feature>
<dbReference type="SUPFAM" id="SSF53474">
    <property type="entry name" value="alpha/beta-Hydrolases"/>
    <property type="match status" value="1"/>
</dbReference>
<evidence type="ECO:0000313" key="7">
    <source>
        <dbReference type="WBParaSite" id="PSAMB.scaffold11344size3426.g34058.t1"/>
    </source>
</evidence>
<dbReference type="GO" id="GO:0005737">
    <property type="term" value="C:cytoplasm"/>
    <property type="evidence" value="ECO:0007669"/>
    <property type="project" value="UniProtKB-SubCell"/>
</dbReference>
<organism evidence="6 7">
    <name type="scientific">Plectus sambesii</name>
    <dbReference type="NCBI Taxonomy" id="2011161"/>
    <lineage>
        <taxon>Eukaryota</taxon>
        <taxon>Metazoa</taxon>
        <taxon>Ecdysozoa</taxon>
        <taxon>Nematoda</taxon>
        <taxon>Chromadorea</taxon>
        <taxon>Plectida</taxon>
        <taxon>Plectina</taxon>
        <taxon>Plectoidea</taxon>
        <taxon>Plectidae</taxon>
        <taxon>Plectus</taxon>
    </lineage>
</organism>
<evidence type="ECO:0000256" key="1">
    <source>
        <dbReference type="ARBA" id="ARBA00004496"/>
    </source>
</evidence>
<dbReference type="PANTHER" id="PTHR15913:SF0">
    <property type="entry name" value="MASPARDIN"/>
    <property type="match status" value="1"/>
</dbReference>
<sequence>MPSRTAHEERRPRQRAVYNEHEYASFRSSIPLRKILTSEVSTQPWVSFDAGPKSVRCPLVFLPPVCGGADCFYKQLIALSAKGYRVIALEWPPCWDTAEWCRSLLIVLDVLRARKVHLFGASLGGFLAQKFAETYPTRTASLILCNTFSDTGIFHRHESSFFYRMFPGLLLKKLVLSGLPGKAMERDIAASVDFMVDNVSILLQIDAVGRIWKEC</sequence>
<dbReference type="Gene3D" id="3.40.50.1820">
    <property type="entry name" value="alpha/beta hydrolase"/>
    <property type="match status" value="1"/>
</dbReference>
<evidence type="ECO:0000313" key="6">
    <source>
        <dbReference type="Proteomes" id="UP000887566"/>
    </source>
</evidence>
<proteinExistence type="inferred from homology"/>
<comment type="similarity">
    <text evidence="2">Belongs to the AB hydrolase superfamily.</text>
</comment>
<protein>
    <recommendedName>
        <fullName evidence="3">Maspardin</fullName>
    </recommendedName>
</protein>
<name>A0A914UNE3_9BILA</name>
<keyword evidence="4" id="KW-0963">Cytoplasm</keyword>
<reference evidence="7" key="1">
    <citation type="submission" date="2022-11" db="UniProtKB">
        <authorList>
            <consortium name="WormBaseParasite"/>
        </authorList>
    </citation>
    <scope>IDENTIFICATION</scope>
</reference>
<dbReference type="WBParaSite" id="PSAMB.scaffold11344size3426.g34058.t1">
    <property type="protein sequence ID" value="PSAMB.scaffold11344size3426.g34058.t1"/>
    <property type="gene ID" value="PSAMB.scaffold11344size3426.g34058"/>
</dbReference>
<keyword evidence="6" id="KW-1185">Reference proteome</keyword>
<evidence type="ECO:0000256" key="3">
    <source>
        <dbReference type="ARBA" id="ARBA00020148"/>
    </source>
</evidence>
<evidence type="ECO:0000256" key="2">
    <source>
        <dbReference type="ARBA" id="ARBA00008645"/>
    </source>
</evidence>